<reference evidence="8" key="1">
    <citation type="submission" date="2024-02" db="EMBL/GenBank/DDBJ databases">
        <authorList>
            <consortium name="ELIXIR-Norway"/>
            <consortium name="Elixir Norway"/>
        </authorList>
    </citation>
    <scope>NUCLEOTIDE SEQUENCE</scope>
</reference>
<dbReference type="PANTHER" id="PTHR47573:SF1">
    <property type="entry name" value="PROTEIN AF-9 HOMOLOG"/>
    <property type="match status" value="1"/>
</dbReference>
<evidence type="ECO:0000313" key="9">
    <source>
        <dbReference type="Proteomes" id="UP001497444"/>
    </source>
</evidence>
<keyword evidence="9" id="KW-1185">Reference proteome</keyword>
<dbReference type="EMBL" id="OZ020106">
    <property type="protein sequence ID" value="CAK9258664.1"/>
    <property type="molecule type" value="Genomic_DNA"/>
</dbReference>
<proteinExistence type="predicted"/>
<organism evidence="8 9">
    <name type="scientific">Sphagnum jensenii</name>
    <dbReference type="NCBI Taxonomy" id="128206"/>
    <lineage>
        <taxon>Eukaryota</taxon>
        <taxon>Viridiplantae</taxon>
        <taxon>Streptophyta</taxon>
        <taxon>Embryophyta</taxon>
        <taxon>Bryophyta</taxon>
        <taxon>Sphagnophytina</taxon>
        <taxon>Sphagnopsida</taxon>
        <taxon>Sphagnales</taxon>
        <taxon>Sphagnaceae</taxon>
        <taxon>Sphagnum</taxon>
    </lineage>
</organism>
<comment type="subcellular location">
    <subcellularLocation>
        <location evidence="4">Nucleus</location>
    </subcellularLocation>
</comment>
<dbReference type="CDD" id="cd16910">
    <property type="entry name" value="YEATS_TFIID14_like"/>
    <property type="match status" value="1"/>
</dbReference>
<name>A0ABP0VVZ7_9BRYO</name>
<dbReference type="InterPro" id="IPR055129">
    <property type="entry name" value="YEATS_dom"/>
</dbReference>
<dbReference type="InterPro" id="IPR005033">
    <property type="entry name" value="YEATS"/>
</dbReference>
<sequence>MKNFATAEPGSSAREQKGSTAMASSSPASSSGQASAPHQATFPSGSSTSAASSGVAASGGGGGGGGGAGAVTSSLTAYSKRKRRLTDLTPEEVLAAAGVTYHFVVSVYARFVNEIVALRGKMPQAVVGKKFGIEQTEVSAIQRLQRAKTAGLLDDHEKKNPVKRVKGVELIVPVAYGTISFWLGKKAEESKSHKWTVYLRSVDNEDLGVVIKRVVFQLHHSFSNPTRTVEAPPFELSEAGWGEFEIGITIFFQPDVAEKPLELFHHLKLYPEDESGPQTTKKPVVVESYDEIVFSEPSEALFARICNHPAVVASGSPSSIPAPSAAGMDDSSLERKQGDTKEHPLIQWFPNHSEVDELAVLTATRQQVHAQIAKLKRELSAHESEVLRLKSSAIH</sequence>
<keyword evidence="1" id="KW-0805">Transcription regulation</keyword>
<keyword evidence="3 4" id="KW-0539">Nucleus</keyword>
<accession>A0ABP0VVZ7</accession>
<evidence type="ECO:0000259" key="7">
    <source>
        <dbReference type="PROSITE" id="PS51037"/>
    </source>
</evidence>
<dbReference type="InterPro" id="IPR038704">
    <property type="entry name" value="YEAST_sf"/>
</dbReference>
<feature type="compositionally biased region" description="Low complexity" evidence="6">
    <location>
        <begin position="19"/>
        <end position="36"/>
    </location>
</feature>
<feature type="compositionally biased region" description="Low complexity" evidence="6">
    <location>
        <begin position="44"/>
        <end position="56"/>
    </location>
</feature>
<evidence type="ECO:0000256" key="2">
    <source>
        <dbReference type="ARBA" id="ARBA00023163"/>
    </source>
</evidence>
<dbReference type="Proteomes" id="UP001497444">
    <property type="component" value="Chromosome 11"/>
</dbReference>
<feature type="coiled-coil region" evidence="5">
    <location>
        <begin position="358"/>
        <end position="392"/>
    </location>
</feature>
<dbReference type="Gene3D" id="2.60.40.1970">
    <property type="entry name" value="YEATS domain"/>
    <property type="match status" value="1"/>
</dbReference>
<evidence type="ECO:0000256" key="3">
    <source>
        <dbReference type="ARBA" id="ARBA00023242"/>
    </source>
</evidence>
<feature type="domain" description="YEATS" evidence="7">
    <location>
        <begin position="164"/>
        <end position="308"/>
    </location>
</feature>
<dbReference type="Pfam" id="PF03366">
    <property type="entry name" value="YEATS"/>
    <property type="match status" value="1"/>
</dbReference>
<evidence type="ECO:0000256" key="6">
    <source>
        <dbReference type="SAM" id="MobiDB-lite"/>
    </source>
</evidence>
<keyword evidence="5" id="KW-0175">Coiled coil</keyword>
<feature type="region of interest" description="Disordered" evidence="6">
    <location>
        <begin position="1"/>
        <end position="69"/>
    </location>
</feature>
<protein>
    <recommendedName>
        <fullName evidence="7">YEATS domain-containing protein</fullName>
    </recommendedName>
</protein>
<evidence type="ECO:0000256" key="1">
    <source>
        <dbReference type="ARBA" id="ARBA00023015"/>
    </source>
</evidence>
<evidence type="ECO:0000256" key="5">
    <source>
        <dbReference type="SAM" id="Coils"/>
    </source>
</evidence>
<evidence type="ECO:0000256" key="4">
    <source>
        <dbReference type="PROSITE-ProRule" id="PRU00376"/>
    </source>
</evidence>
<evidence type="ECO:0000313" key="8">
    <source>
        <dbReference type="EMBL" id="CAK9258664.1"/>
    </source>
</evidence>
<keyword evidence="2" id="KW-0804">Transcription</keyword>
<gene>
    <name evidence="8" type="ORF">CSSPJE1EN1_LOCUS4142</name>
</gene>
<feature type="compositionally biased region" description="Gly residues" evidence="6">
    <location>
        <begin position="57"/>
        <end position="69"/>
    </location>
</feature>
<dbReference type="PANTHER" id="PTHR47573">
    <property type="entry name" value="PROTEIN AF-9 HOMOLOG"/>
    <property type="match status" value="1"/>
</dbReference>
<feature type="compositionally biased region" description="Low complexity" evidence="6">
    <location>
        <begin position="314"/>
        <end position="327"/>
    </location>
</feature>
<feature type="region of interest" description="Disordered" evidence="6">
    <location>
        <begin position="314"/>
        <end position="337"/>
    </location>
</feature>
<dbReference type="PROSITE" id="PS51037">
    <property type="entry name" value="YEATS"/>
    <property type="match status" value="1"/>
</dbReference>